<reference evidence="2 3" key="1">
    <citation type="submission" date="2016-04" db="EMBL/GenBank/DDBJ databases">
        <title>Genome sequence of Methanobrevibacter filiformis DSM 11501.</title>
        <authorList>
            <person name="Poehlein A."/>
            <person name="Seedorf H."/>
            <person name="Daniel R."/>
        </authorList>
    </citation>
    <scope>NUCLEOTIDE SEQUENCE [LARGE SCALE GENOMIC DNA]</scope>
    <source>
        <strain evidence="2 3">DSM 11501</strain>
    </source>
</reference>
<comment type="caution">
    <text evidence="2">The sequence shown here is derived from an EMBL/GenBank/DDBJ whole genome shotgun (WGS) entry which is preliminary data.</text>
</comment>
<dbReference type="PATRIC" id="fig|55758.3.peg.745"/>
<proteinExistence type="predicted"/>
<dbReference type="InterPro" id="IPR028973">
    <property type="entry name" value="PhnB-like"/>
</dbReference>
<organism evidence="2 3">
    <name type="scientific">Methanobrevibacter filiformis</name>
    <dbReference type="NCBI Taxonomy" id="55758"/>
    <lineage>
        <taxon>Archaea</taxon>
        <taxon>Methanobacteriati</taxon>
        <taxon>Methanobacteriota</taxon>
        <taxon>Methanomada group</taxon>
        <taxon>Methanobacteria</taxon>
        <taxon>Methanobacteriales</taxon>
        <taxon>Methanobacteriaceae</taxon>
        <taxon>Methanobrevibacter</taxon>
    </lineage>
</organism>
<dbReference type="SUPFAM" id="SSF54593">
    <property type="entry name" value="Glyoxalase/Bleomycin resistance protein/Dihydroxybiphenyl dioxygenase"/>
    <property type="match status" value="1"/>
</dbReference>
<accession>A0A166DA46</accession>
<evidence type="ECO:0000259" key="1">
    <source>
        <dbReference type="Pfam" id="PF06983"/>
    </source>
</evidence>
<gene>
    <name evidence="2" type="ORF">MBFIL_06660</name>
</gene>
<evidence type="ECO:0000313" key="3">
    <source>
        <dbReference type="Proteomes" id="UP000077066"/>
    </source>
</evidence>
<evidence type="ECO:0000313" key="2">
    <source>
        <dbReference type="EMBL" id="KZX15365.1"/>
    </source>
</evidence>
<dbReference type="EMBL" id="LWMT01000098">
    <property type="protein sequence ID" value="KZX15365.1"/>
    <property type="molecule type" value="Genomic_DNA"/>
</dbReference>
<feature type="domain" description="PhnB-like" evidence="1">
    <location>
        <begin position="5"/>
        <end position="132"/>
    </location>
</feature>
<dbReference type="CDD" id="cd06588">
    <property type="entry name" value="PhnB_like"/>
    <property type="match status" value="1"/>
</dbReference>
<dbReference type="RefSeq" id="WP_066971510.1">
    <property type="nucleotide sequence ID" value="NZ_LWMT01000098.1"/>
</dbReference>
<dbReference type="AlphaFoldDB" id="A0A166DA46"/>
<protein>
    <recommendedName>
        <fullName evidence="1">PhnB-like domain-containing protein</fullName>
    </recommendedName>
</protein>
<dbReference type="PANTHER" id="PTHR33990">
    <property type="entry name" value="PROTEIN YJDN-RELATED"/>
    <property type="match status" value="1"/>
</dbReference>
<dbReference type="InterPro" id="IPR029068">
    <property type="entry name" value="Glyas_Bleomycin-R_OHBP_Dase"/>
</dbReference>
<dbReference type="STRING" id="55758.MBFIL_06660"/>
<name>A0A166DA46_9EURY</name>
<dbReference type="PANTHER" id="PTHR33990:SF1">
    <property type="entry name" value="PROTEIN YJDN"/>
    <property type="match status" value="1"/>
</dbReference>
<dbReference type="Proteomes" id="UP000077066">
    <property type="component" value="Unassembled WGS sequence"/>
</dbReference>
<sequence>MVVGPHVMFNGNCEEAMKIYKDLFNGSDLKMVKYKDVESRFDSASMNDKEKNMVLIGEMIINNTTFLFSDIPENYAPGNNMALAIKLKTKEEVNYIFDGLNEEATVHIDLGPTFFSSLYVLFTDKFGINWELMCSE</sequence>
<dbReference type="Gene3D" id="3.10.180.10">
    <property type="entry name" value="2,3-Dihydroxybiphenyl 1,2-Dioxygenase, domain 1"/>
    <property type="match status" value="1"/>
</dbReference>
<keyword evidence="3" id="KW-1185">Reference proteome</keyword>
<dbReference type="Pfam" id="PF06983">
    <property type="entry name" value="3-dmu-9_3-mt"/>
    <property type="match status" value="1"/>
</dbReference>